<dbReference type="EMBL" id="JTLV02000001">
    <property type="protein sequence ID" value="PQM31901.1"/>
    <property type="molecule type" value="Genomic_DNA"/>
</dbReference>
<name>A0A2P6FEK8_9MOLU</name>
<protein>
    <submittedName>
        <fullName evidence="1">Uncharacterized protein</fullName>
    </submittedName>
</protein>
<reference evidence="1 2" key="1">
    <citation type="journal article" date="2015" name="MBio">
        <title>Genome sequence of the Drosophila melanogaster male-killing Spiroplasma strain MSRO endosymbiont.</title>
        <authorList>
            <person name="Paredes J.C."/>
            <person name="Herren J.K."/>
            <person name="Schupfer F."/>
            <person name="Marin R."/>
            <person name="Claverol S."/>
            <person name="Kuo C.H."/>
            <person name="Lemaitre B."/>
            <person name="Beven L."/>
        </authorList>
    </citation>
    <scope>NUCLEOTIDE SEQUENCE [LARGE SCALE GENOMIC DNA]</scope>
    <source>
        <strain evidence="1 2">MSRO</strain>
    </source>
</reference>
<proteinExistence type="predicted"/>
<organism evidence="1 2">
    <name type="scientific">Spiroplasma poulsonii</name>
    <dbReference type="NCBI Taxonomy" id="2138"/>
    <lineage>
        <taxon>Bacteria</taxon>
        <taxon>Bacillati</taxon>
        <taxon>Mycoplasmatota</taxon>
        <taxon>Mollicutes</taxon>
        <taxon>Entomoplasmatales</taxon>
        <taxon>Spiroplasmataceae</taxon>
        <taxon>Spiroplasma</taxon>
    </lineage>
</organism>
<dbReference type="Proteomes" id="UP000031565">
    <property type="component" value="Unassembled WGS sequence"/>
</dbReference>
<evidence type="ECO:0000313" key="2">
    <source>
        <dbReference type="Proteomes" id="UP000031565"/>
    </source>
</evidence>
<keyword evidence="2" id="KW-1185">Reference proteome</keyword>
<accession>A0A2P6FEK8</accession>
<evidence type="ECO:0000313" key="1">
    <source>
        <dbReference type="EMBL" id="PQM31901.1"/>
    </source>
</evidence>
<dbReference type="OrthoDB" id="9919536at2"/>
<comment type="caution">
    <text evidence="1">The sequence shown here is derived from an EMBL/GenBank/DDBJ whole genome shotgun (WGS) entry which is preliminary data.</text>
</comment>
<dbReference type="AlphaFoldDB" id="A0A2P6FEK8"/>
<sequence>MTFLDFLEEINMESNLVICFNNKDYKFQKEEYLRRNENIPNYIKNIPNLNKCKIVDIEFLTKEWNNNLKITLI</sequence>
<dbReference type="RefSeq" id="WP_040093808.1">
    <property type="nucleotide sequence ID" value="NZ_CM020866.1"/>
</dbReference>
<gene>
    <name evidence="1" type="ORF">SMSRO_SF017620</name>
</gene>